<dbReference type="AlphaFoldDB" id="A0AAQ4CS20"/>
<evidence type="ECO:0000313" key="2">
    <source>
        <dbReference type="EMBL" id="BDB98601.1"/>
    </source>
</evidence>
<dbReference type="KEGG" id="scas:SACC_16180"/>
<sequence length="68" mass="7597">MDTPDFDELLLIVSGVIFLAALGVALEVVGDYLIGDIMVILSVLWALSIFLFMKYISKKDQESESRED</sequence>
<reference evidence="2 3" key="1">
    <citation type="journal article" date="2022" name="Microbiol. Resour. Announc.">
        <title>Complete Genome Sequence of the Hyperthermophilic and Acidophilic Archaeon Saccharolobus caldissimus Strain HS-3T.</title>
        <authorList>
            <person name="Sakai H.D."/>
            <person name="Kurosawa N."/>
        </authorList>
    </citation>
    <scope>NUCLEOTIDE SEQUENCE [LARGE SCALE GENOMIC DNA]</scope>
    <source>
        <strain evidence="2 3">JCM32116</strain>
    </source>
</reference>
<keyword evidence="1" id="KW-1133">Transmembrane helix</keyword>
<name>A0AAQ4CS20_9CREN</name>
<evidence type="ECO:0000313" key="3">
    <source>
        <dbReference type="Proteomes" id="UP001319921"/>
    </source>
</evidence>
<keyword evidence="1" id="KW-0472">Membrane</keyword>
<dbReference type="GeneID" id="68866352"/>
<evidence type="ECO:0000256" key="1">
    <source>
        <dbReference type="SAM" id="Phobius"/>
    </source>
</evidence>
<organism evidence="2 3">
    <name type="scientific">Saccharolobus caldissimus</name>
    <dbReference type="NCBI Taxonomy" id="1702097"/>
    <lineage>
        <taxon>Archaea</taxon>
        <taxon>Thermoproteota</taxon>
        <taxon>Thermoprotei</taxon>
        <taxon>Sulfolobales</taxon>
        <taxon>Sulfolobaceae</taxon>
        <taxon>Saccharolobus</taxon>
    </lineage>
</organism>
<accession>A0AAQ4CS20</accession>
<protein>
    <submittedName>
        <fullName evidence="2">Uncharacterized protein</fullName>
    </submittedName>
</protein>
<proteinExistence type="predicted"/>
<feature type="transmembrane region" description="Helical" evidence="1">
    <location>
        <begin position="32"/>
        <end position="53"/>
    </location>
</feature>
<dbReference type="RefSeq" id="WP_229572448.1">
    <property type="nucleotide sequence ID" value="NZ_AP025226.1"/>
</dbReference>
<dbReference type="EMBL" id="AP025226">
    <property type="protein sequence ID" value="BDB98601.1"/>
    <property type="molecule type" value="Genomic_DNA"/>
</dbReference>
<keyword evidence="3" id="KW-1185">Reference proteome</keyword>
<gene>
    <name evidence="2" type="ORF">SACC_16180</name>
</gene>
<feature type="transmembrane region" description="Helical" evidence="1">
    <location>
        <begin position="9"/>
        <end position="26"/>
    </location>
</feature>
<dbReference type="Proteomes" id="UP001319921">
    <property type="component" value="Chromosome"/>
</dbReference>
<keyword evidence="1" id="KW-0812">Transmembrane</keyword>